<gene>
    <name evidence="1" type="ORF">ACFSOZ_19110</name>
</gene>
<accession>A0ABW4UAZ6</accession>
<dbReference type="EMBL" id="JBHUGZ010000012">
    <property type="protein sequence ID" value="MFD1984663.1"/>
    <property type="molecule type" value="Genomic_DNA"/>
</dbReference>
<protein>
    <submittedName>
        <fullName evidence="1">Uncharacterized protein</fullName>
    </submittedName>
</protein>
<evidence type="ECO:0000313" key="2">
    <source>
        <dbReference type="Proteomes" id="UP001597405"/>
    </source>
</evidence>
<organism evidence="1 2">
    <name type="scientific">Mesorhizobium newzealandense</name>
    <dbReference type="NCBI Taxonomy" id="1300302"/>
    <lineage>
        <taxon>Bacteria</taxon>
        <taxon>Pseudomonadati</taxon>
        <taxon>Pseudomonadota</taxon>
        <taxon>Alphaproteobacteria</taxon>
        <taxon>Hyphomicrobiales</taxon>
        <taxon>Phyllobacteriaceae</taxon>
        <taxon>Mesorhizobium</taxon>
    </lineage>
</organism>
<proteinExistence type="predicted"/>
<dbReference type="RefSeq" id="WP_378924507.1">
    <property type="nucleotide sequence ID" value="NZ_JBHUGZ010000012.1"/>
</dbReference>
<name>A0ABW4UAZ6_9HYPH</name>
<keyword evidence="2" id="KW-1185">Reference proteome</keyword>
<dbReference type="Proteomes" id="UP001597405">
    <property type="component" value="Unassembled WGS sequence"/>
</dbReference>
<comment type="caution">
    <text evidence="1">The sequence shown here is derived from an EMBL/GenBank/DDBJ whole genome shotgun (WGS) entry which is preliminary data.</text>
</comment>
<reference evidence="2" key="1">
    <citation type="journal article" date="2019" name="Int. J. Syst. Evol. Microbiol.">
        <title>The Global Catalogue of Microorganisms (GCM) 10K type strain sequencing project: providing services to taxonomists for standard genome sequencing and annotation.</title>
        <authorList>
            <consortium name="The Broad Institute Genomics Platform"/>
            <consortium name="The Broad Institute Genome Sequencing Center for Infectious Disease"/>
            <person name="Wu L."/>
            <person name="Ma J."/>
        </authorList>
    </citation>
    <scope>NUCLEOTIDE SEQUENCE [LARGE SCALE GENOMIC DNA]</scope>
    <source>
        <strain evidence="2">CGMCC 1.16225</strain>
    </source>
</reference>
<evidence type="ECO:0000313" key="1">
    <source>
        <dbReference type="EMBL" id="MFD1984663.1"/>
    </source>
</evidence>
<sequence>MTNMELENAGRPKARSLETIFDDLRVLAQSAGALHDISAIVYRDWIVAIDLREGNVADDPEKRWSTTKLNSNEFMLLLGLMVQSASDRTYSVVNLENDFADTADKLLREFHDRLTLDSMPDFSDPAKIERALGAAAREAIYYGADSFLSPSASPENSWGLADVVQAVEMT</sequence>